<comment type="caution">
    <text evidence="2">The sequence shown here is derived from an EMBL/GenBank/DDBJ whole genome shotgun (WGS) entry which is preliminary data.</text>
</comment>
<protein>
    <recommendedName>
        <fullName evidence="4">Conjugative transposon protein TcpC</fullName>
    </recommendedName>
</protein>
<keyword evidence="1" id="KW-0472">Membrane</keyword>
<reference evidence="2 3" key="1">
    <citation type="submission" date="2015-12" db="EMBL/GenBank/DDBJ databases">
        <title>Draft genome sequence of Acidibacillus ferrooxidans ITV001, isolated from a chalcopyrite acid mine drainage site in Brazil.</title>
        <authorList>
            <person name="Dall'Agnol H."/>
            <person name="Nancucheo I."/>
            <person name="Johnson B."/>
            <person name="Oliveira R."/>
            <person name="Leite L."/>
            <person name="Pylro V."/>
            <person name="Nunes G.L."/>
            <person name="Tzotzos G."/>
            <person name="Fernandes G.R."/>
            <person name="Dutra J."/>
            <person name="Orellana S.C."/>
            <person name="Oliveira G."/>
        </authorList>
    </citation>
    <scope>NUCLEOTIDE SEQUENCE [LARGE SCALE GENOMIC DNA]</scope>
    <source>
        <strain evidence="3">ITV01</strain>
    </source>
</reference>
<dbReference type="Gene3D" id="3.10.450.540">
    <property type="match status" value="2"/>
</dbReference>
<proteinExistence type="predicted"/>
<dbReference type="Proteomes" id="UP000053557">
    <property type="component" value="Unassembled WGS sequence"/>
</dbReference>
<gene>
    <name evidence="2" type="ORF">ATW55_15035</name>
</gene>
<dbReference type="OrthoDB" id="2579683at2"/>
<accession>A0A101XQQ8</accession>
<evidence type="ECO:0000313" key="2">
    <source>
        <dbReference type="EMBL" id="KUO95807.1"/>
    </source>
</evidence>
<dbReference type="InterPro" id="IPR024735">
    <property type="entry name" value="TcpC"/>
</dbReference>
<name>A0A101XQQ8_9BACL</name>
<dbReference type="EMBL" id="LPVJ01000035">
    <property type="protein sequence ID" value="KUO95807.1"/>
    <property type="molecule type" value="Genomic_DNA"/>
</dbReference>
<dbReference type="RefSeq" id="WP_067715960.1">
    <property type="nucleotide sequence ID" value="NZ_LPVJ01000035.1"/>
</dbReference>
<evidence type="ECO:0008006" key="4">
    <source>
        <dbReference type="Google" id="ProtNLM"/>
    </source>
</evidence>
<dbReference type="Pfam" id="PF12642">
    <property type="entry name" value="TpcC"/>
    <property type="match status" value="1"/>
</dbReference>
<evidence type="ECO:0000256" key="1">
    <source>
        <dbReference type="SAM" id="Phobius"/>
    </source>
</evidence>
<dbReference type="CDD" id="cd16428">
    <property type="entry name" value="TcpC_C"/>
    <property type="match status" value="1"/>
</dbReference>
<keyword evidence="3" id="KW-1185">Reference proteome</keyword>
<evidence type="ECO:0000313" key="3">
    <source>
        <dbReference type="Proteomes" id="UP000053557"/>
    </source>
</evidence>
<sequence>MNRQRPIQVLLWVMLSISTMGSIGFFTNTNHPKPLQQTSLKETSVLQDEEASGFAAAFARQWLTWKVGESQKAWQARMQPFVASTLLGSAQPVPIGHSQKSQQVGAVFPIQVKRVGQSSFLVDVYAQTNLHPLIRLTVPIDFDHRGRPAVIQWPLLHPVPSAGSPGTTSPGQAASDSVTATLQPVVTSFLQAYLAGKSPDDLTNFVAPGTTLQPLHGLLQWKDLHDMRVFGTGPYTVIVTADVVDPADQVTLPQTYVLKMIQNGGKWFVSALKP</sequence>
<keyword evidence="1" id="KW-1133">Transmembrane helix</keyword>
<dbReference type="InterPro" id="IPR035628">
    <property type="entry name" value="TcpC_C"/>
</dbReference>
<dbReference type="AlphaFoldDB" id="A0A101XQQ8"/>
<organism evidence="2 3">
    <name type="scientific">Ferroacidibacillus organovorans</name>
    <dbReference type="NCBI Taxonomy" id="1765683"/>
    <lineage>
        <taxon>Bacteria</taxon>
        <taxon>Bacillati</taxon>
        <taxon>Bacillota</taxon>
        <taxon>Bacilli</taxon>
        <taxon>Bacillales</taxon>
        <taxon>Alicyclobacillaceae</taxon>
        <taxon>Ferroacidibacillus</taxon>
    </lineage>
</organism>
<keyword evidence="1" id="KW-0812">Transmembrane</keyword>
<feature type="transmembrane region" description="Helical" evidence="1">
    <location>
        <begin position="9"/>
        <end position="27"/>
    </location>
</feature>